<evidence type="ECO:0000259" key="13">
    <source>
        <dbReference type="PROSITE" id="PS51747"/>
    </source>
</evidence>
<gene>
    <name evidence="14" type="ORF">QO011_004583</name>
</gene>
<evidence type="ECO:0000256" key="6">
    <source>
        <dbReference type="ARBA" id="ARBA00022619"/>
    </source>
</evidence>
<dbReference type="EMBL" id="JAUSVX010000009">
    <property type="protein sequence ID" value="MDQ0471558.1"/>
    <property type="molecule type" value="Genomic_DNA"/>
</dbReference>
<dbReference type="SUPFAM" id="SSF53927">
    <property type="entry name" value="Cytidine deaminase-like"/>
    <property type="match status" value="1"/>
</dbReference>
<keyword evidence="15" id="KW-1185">Reference proteome</keyword>
<comment type="caution">
    <text evidence="14">The sequence shown here is derived from an EMBL/GenBank/DDBJ whole genome shotgun (WGS) entry which is preliminary data.</text>
</comment>
<dbReference type="EC" id="3.5.4.26" evidence="12"/>
<dbReference type="Gene3D" id="3.40.140.10">
    <property type="entry name" value="Cytidine Deaminase, domain 2"/>
    <property type="match status" value="1"/>
</dbReference>
<keyword evidence="8 12" id="KW-0862">Zinc</keyword>
<evidence type="ECO:0000256" key="5">
    <source>
        <dbReference type="ARBA" id="ARBA00007417"/>
    </source>
</evidence>
<reference evidence="14 15" key="1">
    <citation type="submission" date="2023-07" db="EMBL/GenBank/DDBJ databases">
        <title>Genomic Encyclopedia of Type Strains, Phase IV (KMG-IV): sequencing the most valuable type-strain genomes for metagenomic binning, comparative biology and taxonomic classification.</title>
        <authorList>
            <person name="Goeker M."/>
        </authorList>
    </citation>
    <scope>NUCLEOTIDE SEQUENCE [LARGE SCALE GENOMIC DNA]</scope>
    <source>
        <strain evidence="14 15">DSM 19619</strain>
    </source>
</reference>
<keyword evidence="12 14" id="KW-0378">Hydrolase</keyword>
<dbReference type="PIRSF" id="PIRSF006769">
    <property type="entry name" value="RibD"/>
    <property type="match status" value="1"/>
</dbReference>
<evidence type="ECO:0000256" key="10">
    <source>
        <dbReference type="ARBA" id="ARBA00023002"/>
    </source>
</evidence>
<keyword evidence="10 12" id="KW-0560">Oxidoreductase</keyword>
<dbReference type="InterPro" id="IPR002125">
    <property type="entry name" value="CMP_dCMP_dom"/>
</dbReference>
<dbReference type="InterPro" id="IPR016193">
    <property type="entry name" value="Cytidine_deaminase-like"/>
</dbReference>
<keyword evidence="6 12" id="KW-0686">Riboflavin biosynthesis</keyword>
<evidence type="ECO:0000313" key="15">
    <source>
        <dbReference type="Proteomes" id="UP001242480"/>
    </source>
</evidence>
<feature type="domain" description="CMP/dCMP-type deaminase" evidence="13">
    <location>
        <begin position="6"/>
        <end position="132"/>
    </location>
</feature>
<dbReference type="InterPro" id="IPR050765">
    <property type="entry name" value="Riboflavin_Biosynth_HTPR"/>
</dbReference>
<dbReference type="Pfam" id="PF00383">
    <property type="entry name" value="dCMP_cyt_deam_1"/>
    <property type="match status" value="1"/>
</dbReference>
<dbReference type="PROSITE" id="PS00903">
    <property type="entry name" value="CYT_DCMP_DEAMINASES_1"/>
    <property type="match status" value="1"/>
</dbReference>
<name>A0ABU0JBB1_9HYPH</name>
<dbReference type="RefSeq" id="WP_307276921.1">
    <property type="nucleotide sequence ID" value="NZ_JAUSVX010000009.1"/>
</dbReference>
<comment type="catalytic activity">
    <reaction evidence="12">
        <text>5-amino-6-(5-phospho-D-ribitylamino)uracil + NADP(+) = 5-amino-6-(5-phospho-D-ribosylamino)uracil + NADPH + H(+)</text>
        <dbReference type="Rhea" id="RHEA:17845"/>
        <dbReference type="ChEBI" id="CHEBI:15378"/>
        <dbReference type="ChEBI" id="CHEBI:57783"/>
        <dbReference type="ChEBI" id="CHEBI:58349"/>
        <dbReference type="ChEBI" id="CHEBI:58421"/>
        <dbReference type="ChEBI" id="CHEBI:58453"/>
        <dbReference type="EC" id="1.1.1.193"/>
    </reaction>
</comment>
<dbReference type="InterPro" id="IPR002734">
    <property type="entry name" value="RibDG_C"/>
</dbReference>
<dbReference type="PANTHER" id="PTHR38011">
    <property type="entry name" value="DIHYDROFOLATE REDUCTASE FAMILY PROTEIN (AFU_ORTHOLOGUE AFUA_8G06820)"/>
    <property type="match status" value="1"/>
</dbReference>
<dbReference type="NCBIfam" id="TIGR00326">
    <property type="entry name" value="eubact_ribD"/>
    <property type="match status" value="1"/>
</dbReference>
<sequence>MTPDPAQDVRFMQMALAIGRRGLGNTWPNPAVGCVIVRDEGAGPVVVARGWTQPGGRPHAETHALAQAGARARGATAYVTLEPCSHYGRTGPCADALARAGIARVVGAIRDPDPRVAGRGFAMLRAYGLAVTERVCEDAARDAHLGHICRVTRGRPAVILKTALSADGRVAGPGGVPVRITGPEANGRVHMLRALSDVIAVGIGTALADDPLLTVRLPGLEAASPVRLVFDAGLSLPLGSRLVRSARDVPLWLFVAEDASVEAEMALAGRGAEVMRVARRDGGLDLGAALRLLAARGVTRLFVEGGPRLARSLIAADLVDVALFFTAPEPIGEGLCGFSPETRAALAARLPRLEKRAVGRDTMTILRRS</sequence>
<evidence type="ECO:0000256" key="8">
    <source>
        <dbReference type="ARBA" id="ARBA00022833"/>
    </source>
</evidence>
<dbReference type="CDD" id="cd01284">
    <property type="entry name" value="Riboflavin_deaminase-reductase"/>
    <property type="match status" value="1"/>
</dbReference>
<keyword evidence="11" id="KW-0511">Multifunctional enzyme</keyword>
<comment type="similarity">
    <text evidence="4 12">In the N-terminal section; belongs to the cytidine and deoxycytidylate deaminase family.</text>
</comment>
<dbReference type="GO" id="GO:0008835">
    <property type="term" value="F:diaminohydroxyphosphoribosylaminopyrimidine deaminase activity"/>
    <property type="evidence" value="ECO:0007669"/>
    <property type="project" value="UniProtKB-EC"/>
</dbReference>
<dbReference type="PROSITE" id="PS51747">
    <property type="entry name" value="CYT_DCMP_DEAMINASES_2"/>
    <property type="match status" value="1"/>
</dbReference>
<dbReference type="InterPro" id="IPR024072">
    <property type="entry name" value="DHFR-like_dom_sf"/>
</dbReference>
<evidence type="ECO:0000256" key="12">
    <source>
        <dbReference type="PIRNR" id="PIRNR006769"/>
    </source>
</evidence>
<organism evidence="14 15">
    <name type="scientific">Labrys wisconsinensis</name>
    <dbReference type="NCBI Taxonomy" id="425677"/>
    <lineage>
        <taxon>Bacteria</taxon>
        <taxon>Pseudomonadati</taxon>
        <taxon>Pseudomonadota</taxon>
        <taxon>Alphaproteobacteria</taxon>
        <taxon>Hyphomicrobiales</taxon>
        <taxon>Xanthobacteraceae</taxon>
        <taxon>Labrys</taxon>
    </lineage>
</organism>
<proteinExistence type="inferred from homology"/>
<dbReference type="Proteomes" id="UP001242480">
    <property type="component" value="Unassembled WGS sequence"/>
</dbReference>
<evidence type="ECO:0000256" key="1">
    <source>
        <dbReference type="ARBA" id="ARBA00002151"/>
    </source>
</evidence>
<keyword evidence="9 12" id="KW-0521">NADP</keyword>
<protein>
    <recommendedName>
        <fullName evidence="12">Riboflavin biosynthesis protein RibD</fullName>
    </recommendedName>
    <domain>
        <recommendedName>
            <fullName evidence="12">Diaminohydroxyphosphoribosylaminopyrimidine deaminase</fullName>
            <shortName evidence="12">DRAP deaminase</shortName>
            <ecNumber evidence="12">3.5.4.26</ecNumber>
        </recommendedName>
        <alternativeName>
            <fullName evidence="12">Riboflavin-specific deaminase</fullName>
        </alternativeName>
    </domain>
    <domain>
        <recommendedName>
            <fullName evidence="12">5-amino-6-(5-phosphoribosylamino)uracil reductase</fullName>
            <ecNumber evidence="12">1.1.1.193</ecNumber>
        </recommendedName>
        <alternativeName>
            <fullName evidence="12">HTP reductase</fullName>
        </alternativeName>
    </domain>
</protein>
<evidence type="ECO:0000256" key="7">
    <source>
        <dbReference type="ARBA" id="ARBA00022723"/>
    </source>
</evidence>
<comment type="function">
    <text evidence="1 12">Converts 2,5-diamino-6-(ribosylamino)-4(3h)-pyrimidinone 5'-phosphate into 5-amino-6-(ribosylamino)-2,4(1h,3h)-pyrimidinedione 5'-phosphate.</text>
</comment>
<evidence type="ECO:0000256" key="3">
    <source>
        <dbReference type="ARBA" id="ARBA00004910"/>
    </source>
</evidence>
<comment type="catalytic activity">
    <reaction evidence="12">
        <text>2,5-diamino-6-hydroxy-4-(5-phosphoribosylamino)-pyrimidine + H2O + H(+) = 5-amino-6-(5-phospho-D-ribosylamino)uracil + NH4(+)</text>
        <dbReference type="Rhea" id="RHEA:21868"/>
        <dbReference type="ChEBI" id="CHEBI:15377"/>
        <dbReference type="ChEBI" id="CHEBI:15378"/>
        <dbReference type="ChEBI" id="CHEBI:28938"/>
        <dbReference type="ChEBI" id="CHEBI:58453"/>
        <dbReference type="ChEBI" id="CHEBI:58614"/>
        <dbReference type="EC" id="3.5.4.26"/>
    </reaction>
</comment>
<evidence type="ECO:0000256" key="2">
    <source>
        <dbReference type="ARBA" id="ARBA00004882"/>
    </source>
</evidence>
<comment type="similarity">
    <text evidence="5 12">In the C-terminal section; belongs to the HTP reductase family.</text>
</comment>
<evidence type="ECO:0000256" key="4">
    <source>
        <dbReference type="ARBA" id="ARBA00005259"/>
    </source>
</evidence>
<dbReference type="GO" id="GO:0008703">
    <property type="term" value="F:5-amino-6-(5-phosphoribosylamino)uracil reductase activity"/>
    <property type="evidence" value="ECO:0007669"/>
    <property type="project" value="UniProtKB-EC"/>
</dbReference>
<accession>A0ABU0JBB1</accession>
<dbReference type="InterPro" id="IPR016192">
    <property type="entry name" value="APOBEC/CMP_deaminase_Zn-bd"/>
</dbReference>
<dbReference type="Gene3D" id="3.40.430.10">
    <property type="entry name" value="Dihydrofolate Reductase, subunit A"/>
    <property type="match status" value="1"/>
</dbReference>
<comment type="pathway">
    <text evidence="3 12">Cofactor biosynthesis; riboflavin biosynthesis; 5-amino-6-(D-ribitylamino)uracil from GTP: step 3/4.</text>
</comment>
<evidence type="ECO:0000256" key="11">
    <source>
        <dbReference type="ARBA" id="ARBA00023268"/>
    </source>
</evidence>
<evidence type="ECO:0000256" key="9">
    <source>
        <dbReference type="ARBA" id="ARBA00022857"/>
    </source>
</evidence>
<dbReference type="EC" id="1.1.1.193" evidence="12"/>
<comment type="cofactor">
    <cofactor evidence="12">
        <name>Zn(2+)</name>
        <dbReference type="ChEBI" id="CHEBI:29105"/>
    </cofactor>
    <text evidence="12">Binds 1 zinc ion.</text>
</comment>
<comment type="pathway">
    <text evidence="2 12">Cofactor biosynthesis; riboflavin biosynthesis; 5-amino-6-(D-ribitylamino)uracil from GTP: step 2/4.</text>
</comment>
<dbReference type="Pfam" id="PF01872">
    <property type="entry name" value="RibD_C"/>
    <property type="match status" value="1"/>
</dbReference>
<keyword evidence="7 12" id="KW-0479">Metal-binding</keyword>
<dbReference type="SUPFAM" id="SSF53597">
    <property type="entry name" value="Dihydrofolate reductase-like"/>
    <property type="match status" value="1"/>
</dbReference>
<evidence type="ECO:0000313" key="14">
    <source>
        <dbReference type="EMBL" id="MDQ0471558.1"/>
    </source>
</evidence>
<dbReference type="PANTHER" id="PTHR38011:SF7">
    <property type="entry name" value="2,5-DIAMINO-6-RIBOSYLAMINO-4(3H)-PYRIMIDINONE 5'-PHOSPHATE REDUCTASE"/>
    <property type="match status" value="1"/>
</dbReference>
<dbReference type="InterPro" id="IPR004794">
    <property type="entry name" value="Eubact_RibD"/>
</dbReference>